<dbReference type="RefSeq" id="WP_109795722.1">
    <property type="nucleotide sequence ID" value="NZ_PHIG01000044.1"/>
</dbReference>
<dbReference type="InterPro" id="IPR044855">
    <property type="entry name" value="CoA-Trfase_III_dom3_sf"/>
</dbReference>
<reference evidence="2 3" key="1">
    <citation type="submission" date="2017-11" db="EMBL/GenBank/DDBJ databases">
        <title>Draft genome sequence of Rhizobiales bacterium SY3-13.</title>
        <authorList>
            <person name="Sun C."/>
        </authorList>
    </citation>
    <scope>NUCLEOTIDE SEQUENCE [LARGE SCALE GENOMIC DNA]</scope>
    <source>
        <strain evidence="2 3">SY3-13</strain>
    </source>
</reference>
<dbReference type="Gene3D" id="3.40.50.10540">
    <property type="entry name" value="Crotonobetainyl-coa:carnitine coa-transferase, domain 1"/>
    <property type="match status" value="1"/>
</dbReference>
<dbReference type="GO" id="GO:0008410">
    <property type="term" value="F:CoA-transferase activity"/>
    <property type="evidence" value="ECO:0007669"/>
    <property type="project" value="TreeGrafter"/>
</dbReference>
<proteinExistence type="predicted"/>
<dbReference type="PANTHER" id="PTHR48207">
    <property type="entry name" value="SUCCINATE--HYDROXYMETHYLGLUTARATE COA-TRANSFERASE"/>
    <property type="match status" value="1"/>
</dbReference>
<organism evidence="2 3">
    <name type="scientific">Minwuia thermotolerans</name>
    <dbReference type="NCBI Taxonomy" id="2056226"/>
    <lineage>
        <taxon>Bacteria</taxon>
        <taxon>Pseudomonadati</taxon>
        <taxon>Pseudomonadota</taxon>
        <taxon>Alphaproteobacteria</taxon>
        <taxon>Minwuiales</taxon>
        <taxon>Minwuiaceae</taxon>
        <taxon>Minwuia</taxon>
    </lineage>
</organism>
<dbReference type="InterPro" id="IPR023606">
    <property type="entry name" value="CoA-Trfase_III_dom_1_sf"/>
</dbReference>
<keyword evidence="1 2" id="KW-0808">Transferase</keyword>
<dbReference type="AlphaFoldDB" id="A0A2M9FYC2"/>
<dbReference type="InterPro" id="IPR003673">
    <property type="entry name" value="CoA-Trfase_fam_III"/>
</dbReference>
<dbReference type="InterPro" id="IPR050483">
    <property type="entry name" value="CoA-transferase_III_domain"/>
</dbReference>
<dbReference type="EMBL" id="PHIG01000044">
    <property type="protein sequence ID" value="PJK28463.1"/>
    <property type="molecule type" value="Genomic_DNA"/>
</dbReference>
<dbReference type="Gene3D" id="3.30.1540.10">
    <property type="entry name" value="formyl-coa transferase, domain 3"/>
    <property type="match status" value="1"/>
</dbReference>
<evidence type="ECO:0000313" key="2">
    <source>
        <dbReference type="EMBL" id="PJK28463.1"/>
    </source>
</evidence>
<evidence type="ECO:0000313" key="3">
    <source>
        <dbReference type="Proteomes" id="UP000229498"/>
    </source>
</evidence>
<name>A0A2M9FYC2_9PROT</name>
<keyword evidence="3" id="KW-1185">Reference proteome</keyword>
<sequence length="406" mass="44818">METENKGPLAGYRVVDLTRIVLGPLAGQMLGDLGADVIKVEEPAGDLARAIGTTRRDGMASCFLNCNRNKRSLCLDLKKPEGLEAFMRLIETADVFMHALRPQAVRKLGIAYEDLKAVNPNLIYVGAYGFSEKGPYGHKTAFDDIIQSASGGAAIQGWLLDQPRYVGFVQADKTTGLMAANAVVTALLHRERTGEAQFVEVPMFETMVHINLIEHLDGATYADATGPTGYSRLRTPWRKPYPSRDGWVAILPYDDRQWRVVLEAAGRSDLAEDPMFNSFAARQKNVDTVYSTLAELSKALTTDEWLAALEPHGVPCSRVNTPEDLLTDRHLTDVGFWETYDHPTEGPLRTMKYPVNFEKSPASVRRHTPHLGEQTREVLGELGYDEATVEAMLAAGAAIEKKEKAI</sequence>
<dbReference type="SUPFAM" id="SSF89796">
    <property type="entry name" value="CoA-transferase family III (CaiB/BaiF)"/>
    <property type="match status" value="1"/>
</dbReference>
<dbReference type="Proteomes" id="UP000229498">
    <property type="component" value="Unassembled WGS sequence"/>
</dbReference>
<comment type="caution">
    <text evidence="2">The sequence shown here is derived from an EMBL/GenBank/DDBJ whole genome shotgun (WGS) entry which is preliminary data.</text>
</comment>
<evidence type="ECO:0000256" key="1">
    <source>
        <dbReference type="ARBA" id="ARBA00022679"/>
    </source>
</evidence>
<dbReference type="OrthoDB" id="9806585at2"/>
<dbReference type="PANTHER" id="PTHR48207:SF4">
    <property type="entry name" value="BLL6097 PROTEIN"/>
    <property type="match status" value="1"/>
</dbReference>
<gene>
    <name evidence="2" type="ORF">CVT23_17350</name>
</gene>
<dbReference type="Pfam" id="PF02515">
    <property type="entry name" value="CoA_transf_3"/>
    <property type="match status" value="1"/>
</dbReference>
<protein>
    <submittedName>
        <fullName evidence="2">CoA transferase</fullName>
    </submittedName>
</protein>
<accession>A0A2M9FYC2</accession>